<dbReference type="RefSeq" id="WP_205516288.1">
    <property type="nucleotide sequence ID" value="NZ_JAAIKC010000001.1"/>
</dbReference>
<reference evidence="1" key="1">
    <citation type="submission" date="2020-02" db="EMBL/GenBank/DDBJ databases">
        <authorList>
            <person name="Shen X.-R."/>
            <person name="Zhang Y.-X."/>
        </authorList>
    </citation>
    <scope>NUCLEOTIDE SEQUENCE</scope>
    <source>
        <strain evidence="1">SYP-B3998</strain>
    </source>
</reference>
<dbReference type="AlphaFoldDB" id="A0A6G3ZT98"/>
<gene>
    <name evidence="1" type="ORF">GK047_04940</name>
</gene>
<sequence length="59" mass="6758">MREIDINHLLIQLGISKIAFMKWQAEQAQQHEELGDSMIVPQVDTFTELMSDASLELTL</sequence>
<organism evidence="1">
    <name type="scientific">Paenibacillus sp. SYP-B3998</name>
    <dbReference type="NCBI Taxonomy" id="2678564"/>
    <lineage>
        <taxon>Bacteria</taxon>
        <taxon>Bacillati</taxon>
        <taxon>Bacillota</taxon>
        <taxon>Bacilli</taxon>
        <taxon>Bacillales</taxon>
        <taxon>Paenibacillaceae</taxon>
        <taxon>Paenibacillus</taxon>
    </lineage>
</organism>
<accession>A0A6G3ZT98</accession>
<protein>
    <submittedName>
        <fullName evidence="1">Uncharacterized protein</fullName>
    </submittedName>
</protein>
<name>A0A6G3ZT98_9BACL</name>
<evidence type="ECO:0000313" key="1">
    <source>
        <dbReference type="EMBL" id="NEW05362.1"/>
    </source>
</evidence>
<proteinExistence type="predicted"/>
<dbReference type="EMBL" id="JAAIKC010000001">
    <property type="protein sequence ID" value="NEW05362.1"/>
    <property type="molecule type" value="Genomic_DNA"/>
</dbReference>
<comment type="caution">
    <text evidence="1">The sequence shown here is derived from an EMBL/GenBank/DDBJ whole genome shotgun (WGS) entry which is preliminary data.</text>
</comment>